<dbReference type="AlphaFoldDB" id="A0A520S2F1"/>
<accession>A0A520S2F1</accession>
<proteinExistence type="inferred from homology"/>
<evidence type="ECO:0000256" key="1">
    <source>
        <dbReference type="ARBA" id="ARBA00005254"/>
    </source>
</evidence>
<dbReference type="Gene3D" id="3.90.226.10">
    <property type="entry name" value="2-enoyl-CoA Hydratase, Chain A, domain 1"/>
    <property type="match status" value="1"/>
</dbReference>
<evidence type="ECO:0000313" key="2">
    <source>
        <dbReference type="EMBL" id="RZO76657.1"/>
    </source>
</evidence>
<comment type="caution">
    <text evidence="2">The sequence shown here is derived from an EMBL/GenBank/DDBJ whole genome shotgun (WGS) entry which is preliminary data.</text>
</comment>
<dbReference type="EMBL" id="SHAG01000009">
    <property type="protein sequence ID" value="RZO76657.1"/>
    <property type="molecule type" value="Genomic_DNA"/>
</dbReference>
<dbReference type="GO" id="GO:0016853">
    <property type="term" value="F:isomerase activity"/>
    <property type="evidence" value="ECO:0007669"/>
    <property type="project" value="UniProtKB-KW"/>
</dbReference>
<protein>
    <submittedName>
        <fullName evidence="2">Enoyl-CoA hydratase/isomerase family protein</fullName>
    </submittedName>
</protein>
<keyword evidence="2" id="KW-0413">Isomerase</keyword>
<dbReference type="Proteomes" id="UP000316199">
    <property type="component" value="Unassembled WGS sequence"/>
</dbReference>
<dbReference type="CDD" id="cd06558">
    <property type="entry name" value="crotonase-like"/>
    <property type="match status" value="1"/>
</dbReference>
<dbReference type="PANTHER" id="PTHR43802:SF1">
    <property type="entry name" value="IP11341P-RELATED"/>
    <property type="match status" value="1"/>
</dbReference>
<comment type="similarity">
    <text evidence="1">Belongs to the enoyl-CoA hydratase/isomerase family.</text>
</comment>
<organism evidence="2 3">
    <name type="scientific">OM182 bacterium</name>
    <dbReference type="NCBI Taxonomy" id="2510334"/>
    <lineage>
        <taxon>Bacteria</taxon>
        <taxon>Pseudomonadati</taxon>
        <taxon>Pseudomonadota</taxon>
        <taxon>Gammaproteobacteria</taxon>
        <taxon>OMG group</taxon>
        <taxon>OM182 clade</taxon>
    </lineage>
</organism>
<dbReference type="InterPro" id="IPR001753">
    <property type="entry name" value="Enoyl-CoA_hydra/iso"/>
</dbReference>
<gene>
    <name evidence="2" type="ORF">EVA68_03705</name>
</gene>
<dbReference type="SUPFAM" id="SSF52096">
    <property type="entry name" value="ClpP/crotonase"/>
    <property type="match status" value="1"/>
</dbReference>
<evidence type="ECO:0000313" key="3">
    <source>
        <dbReference type="Proteomes" id="UP000316199"/>
    </source>
</evidence>
<sequence>MAEKFVLTTLAQGVGEIILNRPAKRNAITGPIVHDLDTALQNLMADRSCTVIIIRGADGVFCAGLDSAAFNKNPAPVWRRHFQEDWANLHNNFFMCPKPIIGAVEQYGIAAGAALAFACDFLVVGEQAFLHVAEVQMGLMAPINVAWLAIRYSHALGLKMALQGEPVYGRELFQLGIANECCEDSEVLNIARKLGYRLAKYDSETLRNMKLALRKPKGITDFYQVLGEVKNS</sequence>
<dbReference type="PANTHER" id="PTHR43802">
    <property type="entry name" value="ENOYL-COA HYDRATASE"/>
    <property type="match status" value="1"/>
</dbReference>
<reference evidence="2 3" key="1">
    <citation type="submission" date="2019-02" db="EMBL/GenBank/DDBJ databases">
        <title>Prokaryotic population dynamics and viral predation in marine succession experiment using metagenomics: the confinement effect.</title>
        <authorList>
            <person name="Haro-Moreno J.M."/>
            <person name="Rodriguez-Valera F."/>
            <person name="Lopez-Perez M."/>
        </authorList>
    </citation>
    <scope>NUCLEOTIDE SEQUENCE [LARGE SCALE GENOMIC DNA]</scope>
    <source>
        <strain evidence="2">MED-G157</strain>
    </source>
</reference>
<dbReference type="InterPro" id="IPR029045">
    <property type="entry name" value="ClpP/crotonase-like_dom_sf"/>
</dbReference>
<name>A0A520S2F1_9GAMM</name>
<dbReference type="Pfam" id="PF00378">
    <property type="entry name" value="ECH_1"/>
    <property type="match status" value="1"/>
</dbReference>